<feature type="compositionally biased region" description="Basic residues" evidence="1">
    <location>
        <begin position="599"/>
        <end position="609"/>
    </location>
</feature>
<dbReference type="InterPro" id="IPR015416">
    <property type="entry name" value="Znf_H2C2_histone_UAS-bd"/>
</dbReference>
<dbReference type="PROSITE" id="PS51186">
    <property type="entry name" value="GNAT"/>
    <property type="match status" value="1"/>
</dbReference>
<dbReference type="RefSeq" id="XP_020131933.1">
    <property type="nucleotide sequence ID" value="XM_020271395.1"/>
</dbReference>
<dbReference type="STRING" id="236234.A0A1J9R548"/>
<evidence type="ECO:0000313" key="4">
    <source>
        <dbReference type="Proteomes" id="UP000183809"/>
    </source>
</evidence>
<feature type="compositionally biased region" description="Polar residues" evidence="1">
    <location>
        <begin position="565"/>
        <end position="594"/>
    </location>
</feature>
<keyword evidence="3" id="KW-0808">Transferase</keyword>
<gene>
    <name evidence="3" type="ORF">BKCO1_16000126</name>
</gene>
<protein>
    <submittedName>
        <fullName evidence="3">Histone acetyltransferase spt10</fullName>
    </submittedName>
</protein>
<organism evidence="3 4">
    <name type="scientific">Diplodia corticola</name>
    <dbReference type="NCBI Taxonomy" id="236234"/>
    <lineage>
        <taxon>Eukaryota</taxon>
        <taxon>Fungi</taxon>
        <taxon>Dikarya</taxon>
        <taxon>Ascomycota</taxon>
        <taxon>Pezizomycotina</taxon>
        <taxon>Dothideomycetes</taxon>
        <taxon>Dothideomycetes incertae sedis</taxon>
        <taxon>Botryosphaeriales</taxon>
        <taxon>Botryosphaeriaceae</taxon>
        <taxon>Diplodia</taxon>
    </lineage>
</organism>
<feature type="compositionally biased region" description="Gly residues" evidence="1">
    <location>
        <begin position="549"/>
        <end position="563"/>
    </location>
</feature>
<dbReference type="InterPro" id="IPR000182">
    <property type="entry name" value="GNAT_dom"/>
</dbReference>
<dbReference type="EMBL" id="MNUE01000016">
    <property type="protein sequence ID" value="OJD35673.1"/>
    <property type="molecule type" value="Genomic_DNA"/>
</dbReference>
<name>A0A1J9R548_9PEZI</name>
<feature type="compositionally biased region" description="Pro residues" evidence="1">
    <location>
        <begin position="470"/>
        <end position="480"/>
    </location>
</feature>
<dbReference type="Gene3D" id="1.10.340.70">
    <property type="match status" value="1"/>
</dbReference>
<feature type="compositionally biased region" description="Low complexity" evidence="1">
    <location>
        <begin position="435"/>
        <end position="469"/>
    </location>
</feature>
<feature type="compositionally biased region" description="Gly residues" evidence="1">
    <location>
        <begin position="414"/>
        <end position="425"/>
    </location>
</feature>
<evidence type="ECO:0000256" key="1">
    <source>
        <dbReference type="SAM" id="MobiDB-lite"/>
    </source>
</evidence>
<dbReference type="GO" id="GO:0005634">
    <property type="term" value="C:nucleus"/>
    <property type="evidence" value="ECO:0007669"/>
    <property type="project" value="TreeGrafter"/>
</dbReference>
<reference evidence="3 4" key="1">
    <citation type="submission" date="2016-10" db="EMBL/GenBank/DDBJ databases">
        <title>Proteomics and genomics reveal pathogen-plant mechanisms compatible with a hemibiotrophic lifestyle of Diplodia corticola.</title>
        <authorList>
            <person name="Fernandes I."/>
            <person name="De Jonge R."/>
            <person name="Van De Peer Y."/>
            <person name="Devreese B."/>
            <person name="Alves A."/>
            <person name="Esteves A.C."/>
        </authorList>
    </citation>
    <scope>NUCLEOTIDE SEQUENCE [LARGE SCALE GENOMIC DNA]</scope>
    <source>
        <strain evidence="3 4">CBS 112549</strain>
    </source>
</reference>
<dbReference type="OrthoDB" id="10264707at2759"/>
<proteinExistence type="predicted"/>
<dbReference type="GO" id="GO:0016747">
    <property type="term" value="F:acyltransferase activity, transferring groups other than amino-acyl groups"/>
    <property type="evidence" value="ECO:0007669"/>
    <property type="project" value="InterPro"/>
</dbReference>
<feature type="region of interest" description="Disordered" evidence="1">
    <location>
        <begin position="294"/>
        <end position="322"/>
    </location>
</feature>
<dbReference type="AlphaFoldDB" id="A0A1J9R548"/>
<feature type="domain" description="N-acetyltransferase" evidence="2">
    <location>
        <begin position="77"/>
        <end position="240"/>
    </location>
</feature>
<dbReference type="SUPFAM" id="SSF55729">
    <property type="entry name" value="Acyl-CoA N-acyltransferases (Nat)"/>
    <property type="match status" value="1"/>
</dbReference>
<dbReference type="Gene3D" id="3.40.630.30">
    <property type="match status" value="1"/>
</dbReference>
<feature type="region of interest" description="Disordered" evidence="1">
    <location>
        <begin position="549"/>
        <end position="613"/>
    </location>
</feature>
<dbReference type="PANTHER" id="PTHR43138">
    <property type="entry name" value="ACETYLTRANSFERASE, GNAT FAMILY"/>
    <property type="match status" value="1"/>
</dbReference>
<accession>A0A1J9R548</accession>
<keyword evidence="4" id="KW-1185">Reference proteome</keyword>
<comment type="caution">
    <text evidence="3">The sequence shown here is derived from an EMBL/GenBank/DDBJ whole genome shotgun (WGS) entry which is preliminary data.</text>
</comment>
<dbReference type="Pfam" id="PF09337">
    <property type="entry name" value="zf-H2C2"/>
    <property type="match status" value="1"/>
</dbReference>
<dbReference type="GeneID" id="31011654"/>
<sequence length="692" mass="73768">MPAMLEDPASPALYRRSGAAPYPQPGDALPSSIQPRSLILRDRTTKATLVPFSSPQQVPLSLLDYLRQQLNREIAKGDTYPMTDAFTLEAFGPYWFQNFGAVMLLGDVADGAAGVRRMEDEGGSSGGGINWEKQCLGSFYIKPNYPGRSSHVCNGGFLVTDGARNRGVGRLMGECYLEWAPLLGYTYSVFNLVYETNVASCRIWDALGFKRIGRVPGCGNLATQPQGHYVDAIIYGRHLGYKKEDADDERRFERIKYYLKTGKYPGDADSAEKNRLRAAVRNYTLVECGSSGGKNGTTSGADGADGGSSGGEVAGITGSDGGDKLMLGDKEVISEPRMQYEIARQYHRQNKDTHAGINKTTATVSEKYHWNRIKTTVTEVIDNCAECNEKLKKKSLKAAAAAAAATTTTAGGNNNNGGGNGGNGGSRKVSGGENSTTTTGIVATTASSSQSLASENPLASASSSSALPTPDTPAVPPPPEFVFQHEFAVVDESSTGGSAAATPRASPSVAEMQQHYDAVAGDDDDMALDSHDIAMLSSGVQNLPSSVGGTIGVRGGGGGGGGDCSASTAASHHQPFQSPPSAAHQSSFGDNSFSDPYHLHHHHHHHHHQVHPDSLAISIDPANLQKHHNHNQHHVTHQQAHYQQYLSPYQQIQDSEGHFSSQLQHQLDQGFLSQDGAIIDGDSDTQQRFGVS</sequence>
<dbReference type="InterPro" id="IPR016181">
    <property type="entry name" value="Acyl_CoA_acyltransferase"/>
</dbReference>
<feature type="region of interest" description="Disordered" evidence="1">
    <location>
        <begin position="406"/>
        <end position="480"/>
    </location>
</feature>
<dbReference type="Proteomes" id="UP000183809">
    <property type="component" value="Unassembled WGS sequence"/>
</dbReference>
<evidence type="ECO:0000259" key="2">
    <source>
        <dbReference type="PROSITE" id="PS51186"/>
    </source>
</evidence>
<evidence type="ECO:0000313" key="3">
    <source>
        <dbReference type="EMBL" id="OJD35673.1"/>
    </source>
</evidence>
<dbReference type="PANTHER" id="PTHR43138:SF2">
    <property type="entry name" value="PROTEIN SPT10"/>
    <property type="match status" value="1"/>
</dbReference>
<dbReference type="InterPro" id="IPR052742">
    <property type="entry name" value="Mito_N-acetyltransferase"/>
</dbReference>
<feature type="compositionally biased region" description="Gly residues" evidence="1">
    <location>
        <begin position="303"/>
        <end position="313"/>
    </location>
</feature>